<dbReference type="EMBL" id="MN739921">
    <property type="protein sequence ID" value="QHT77711.1"/>
    <property type="molecule type" value="Genomic_DNA"/>
</dbReference>
<proteinExistence type="predicted"/>
<dbReference type="AlphaFoldDB" id="A0A6C0HAV2"/>
<accession>A0A6C0HAV2</accession>
<sequence>MNIAAPTLYDLKDFIIANPTYFNEDEKISINQYLQNTTEKYTDGKYWLKGQLQMSPNDEITNEKMNEAEEIDKRRQIEYGGPYNGLEAASIRQHVYKFENLKKVLIKYCHLLEEEYLRPPEANNPDDKGGIFYQKLSAETLIGKNVS</sequence>
<organism evidence="1">
    <name type="scientific">viral metagenome</name>
    <dbReference type="NCBI Taxonomy" id="1070528"/>
    <lineage>
        <taxon>unclassified sequences</taxon>
        <taxon>metagenomes</taxon>
        <taxon>organismal metagenomes</taxon>
    </lineage>
</organism>
<evidence type="ECO:0000313" key="1">
    <source>
        <dbReference type="EMBL" id="QHT77711.1"/>
    </source>
</evidence>
<protein>
    <submittedName>
        <fullName evidence="1">Uncharacterized protein</fullName>
    </submittedName>
</protein>
<reference evidence="1" key="1">
    <citation type="journal article" date="2020" name="Nature">
        <title>Giant virus diversity and host interactions through global metagenomics.</title>
        <authorList>
            <person name="Schulz F."/>
            <person name="Roux S."/>
            <person name="Paez-Espino D."/>
            <person name="Jungbluth S."/>
            <person name="Walsh D.A."/>
            <person name="Denef V.J."/>
            <person name="McMahon K.D."/>
            <person name="Konstantinidis K.T."/>
            <person name="Eloe-Fadrosh E.A."/>
            <person name="Kyrpides N.C."/>
            <person name="Woyke T."/>
        </authorList>
    </citation>
    <scope>NUCLEOTIDE SEQUENCE</scope>
    <source>
        <strain evidence="1">GVMAG-M-3300023179-90</strain>
    </source>
</reference>
<name>A0A6C0HAV2_9ZZZZ</name>